<protein>
    <submittedName>
        <fullName evidence="1">Pyridoxamine 5'-phosphate oxidase family protein</fullName>
    </submittedName>
</protein>
<dbReference type="Proteomes" id="UP001610104">
    <property type="component" value="Unassembled WGS sequence"/>
</dbReference>
<dbReference type="Gene3D" id="2.30.110.10">
    <property type="entry name" value="Electron Transport, Fmn-binding Protein, Chain A"/>
    <property type="match status" value="1"/>
</dbReference>
<dbReference type="InterPro" id="IPR012349">
    <property type="entry name" value="Split_barrel_FMN-bd"/>
</dbReference>
<dbReference type="RefSeq" id="WP_395438320.1">
    <property type="nucleotide sequence ID" value="NZ_JBAWKC010000003.1"/>
</dbReference>
<keyword evidence="2" id="KW-1185">Reference proteome</keyword>
<comment type="caution">
    <text evidence="1">The sequence shown here is derived from an EMBL/GenBank/DDBJ whole genome shotgun (WGS) entry which is preliminary data.</text>
</comment>
<proteinExistence type="predicted"/>
<gene>
    <name evidence="1" type="ORF">V8G56_10050</name>
</gene>
<dbReference type="EMBL" id="JBAWKC010000003">
    <property type="protein sequence ID" value="MFH6769076.1"/>
    <property type="molecule type" value="Genomic_DNA"/>
</dbReference>
<name>A0ABW7MQF5_9FLAO</name>
<sequence length="156" mass="17878">MIKNLEPSECIKILKQNYIGHLAYIFQNRPFVIPITYFYDQKTNTIIGYSSEGHKTKALRILSAVSIEVSEIESVNNWQSVLAHGKYEELNGSQAKAYLHSFSDGIKDIIRQKEEKNPQSISDFSSKIYDEEVPVVFRISLDEITGKERKHVNSPL</sequence>
<dbReference type="SUPFAM" id="SSF50475">
    <property type="entry name" value="FMN-binding split barrel"/>
    <property type="match status" value="1"/>
</dbReference>
<organism evidence="1 2">
    <name type="scientific">Gaetbulibacter aquiaggeris</name>
    <dbReference type="NCBI Taxonomy" id="1735373"/>
    <lineage>
        <taxon>Bacteria</taxon>
        <taxon>Pseudomonadati</taxon>
        <taxon>Bacteroidota</taxon>
        <taxon>Flavobacteriia</taxon>
        <taxon>Flavobacteriales</taxon>
        <taxon>Flavobacteriaceae</taxon>
        <taxon>Gaetbulibacter</taxon>
    </lineage>
</organism>
<evidence type="ECO:0000313" key="2">
    <source>
        <dbReference type="Proteomes" id="UP001610104"/>
    </source>
</evidence>
<accession>A0ABW7MQF5</accession>
<dbReference type="InterPro" id="IPR024747">
    <property type="entry name" value="Pyridox_Oxase-rel"/>
</dbReference>
<reference evidence="1 2" key="1">
    <citation type="submission" date="2024-02" db="EMBL/GenBank/DDBJ databases">
        <title>A Gaetbulibacter species isolated from tidal flats and genomic insights of their niches.</title>
        <authorList>
            <person name="Ye Y."/>
        </authorList>
    </citation>
    <scope>NUCLEOTIDE SEQUENCE [LARGE SCALE GENOMIC DNA]</scope>
    <source>
        <strain evidence="1 2">KEM-8</strain>
    </source>
</reference>
<evidence type="ECO:0000313" key="1">
    <source>
        <dbReference type="EMBL" id="MFH6769076.1"/>
    </source>
</evidence>
<dbReference type="Pfam" id="PF12900">
    <property type="entry name" value="Pyridox_ox_2"/>
    <property type="match status" value="1"/>
</dbReference>